<evidence type="ECO:0000259" key="4">
    <source>
        <dbReference type="SMART" id="SM00822"/>
    </source>
</evidence>
<evidence type="ECO:0000313" key="5">
    <source>
        <dbReference type="EMBL" id="ODQ67760.1"/>
    </source>
</evidence>
<evidence type="ECO:0000256" key="3">
    <source>
        <dbReference type="ARBA" id="ARBA00023002"/>
    </source>
</evidence>
<protein>
    <submittedName>
        <fullName evidence="5">NAD(P)-binding protein</fullName>
    </submittedName>
</protein>
<dbReference type="STRING" id="857566.A0A1E3PR20"/>
<dbReference type="Proteomes" id="UP000095009">
    <property type="component" value="Unassembled WGS sequence"/>
</dbReference>
<dbReference type="CDD" id="cd05367">
    <property type="entry name" value="SPR-like_SDR_c"/>
    <property type="match status" value="1"/>
</dbReference>
<dbReference type="SUPFAM" id="SSF51735">
    <property type="entry name" value="NAD(P)-binding Rossmann-fold domains"/>
    <property type="match status" value="1"/>
</dbReference>
<dbReference type="FunFam" id="3.40.50.720:FF:000281">
    <property type="entry name" value="Uncharacterized oxidoreductase YIR035C"/>
    <property type="match status" value="1"/>
</dbReference>
<name>A0A1E3PR20_9ASCO</name>
<dbReference type="InterPro" id="IPR057326">
    <property type="entry name" value="KR_dom"/>
</dbReference>
<comment type="similarity">
    <text evidence="1">Belongs to the short-chain dehydrogenases/reductases (SDR) family.</text>
</comment>
<evidence type="ECO:0000313" key="6">
    <source>
        <dbReference type="Proteomes" id="UP000095009"/>
    </source>
</evidence>
<proteinExistence type="inferred from homology"/>
<dbReference type="GO" id="GO:0050664">
    <property type="term" value="F:oxidoreductase activity, acting on NAD(P)H, oxygen as acceptor"/>
    <property type="evidence" value="ECO:0007669"/>
    <property type="project" value="TreeGrafter"/>
</dbReference>
<organism evidence="5 6">
    <name type="scientific">Nadsonia fulvescens var. elongata DSM 6958</name>
    <dbReference type="NCBI Taxonomy" id="857566"/>
    <lineage>
        <taxon>Eukaryota</taxon>
        <taxon>Fungi</taxon>
        <taxon>Dikarya</taxon>
        <taxon>Ascomycota</taxon>
        <taxon>Saccharomycotina</taxon>
        <taxon>Dipodascomycetes</taxon>
        <taxon>Dipodascales</taxon>
        <taxon>Dipodascales incertae sedis</taxon>
        <taxon>Nadsonia</taxon>
    </lineage>
</organism>
<dbReference type="InterPro" id="IPR036291">
    <property type="entry name" value="NAD(P)-bd_dom_sf"/>
</dbReference>
<gene>
    <name evidence="5" type="ORF">NADFUDRAFT_80925</name>
</gene>
<dbReference type="SMART" id="SM00822">
    <property type="entry name" value="PKS_KR"/>
    <property type="match status" value="1"/>
</dbReference>
<dbReference type="InterPro" id="IPR020904">
    <property type="entry name" value="Sc_DH/Rdtase_CS"/>
</dbReference>
<accession>A0A1E3PR20</accession>
<dbReference type="PANTHER" id="PTHR43008">
    <property type="entry name" value="BENZIL REDUCTASE"/>
    <property type="match status" value="1"/>
</dbReference>
<dbReference type="Gene3D" id="3.40.50.720">
    <property type="entry name" value="NAD(P)-binding Rossmann-like Domain"/>
    <property type="match status" value="1"/>
</dbReference>
<dbReference type="EMBL" id="KV454406">
    <property type="protein sequence ID" value="ODQ67760.1"/>
    <property type="molecule type" value="Genomic_DNA"/>
</dbReference>
<dbReference type="Pfam" id="PF00106">
    <property type="entry name" value="adh_short"/>
    <property type="match status" value="1"/>
</dbReference>
<dbReference type="InterPro" id="IPR002347">
    <property type="entry name" value="SDR_fam"/>
</dbReference>
<reference evidence="5 6" key="1">
    <citation type="journal article" date="2016" name="Proc. Natl. Acad. Sci. U.S.A.">
        <title>Comparative genomics of biotechnologically important yeasts.</title>
        <authorList>
            <person name="Riley R."/>
            <person name="Haridas S."/>
            <person name="Wolfe K.H."/>
            <person name="Lopes M.R."/>
            <person name="Hittinger C.T."/>
            <person name="Goeker M."/>
            <person name="Salamov A.A."/>
            <person name="Wisecaver J.H."/>
            <person name="Long T.M."/>
            <person name="Calvey C.H."/>
            <person name="Aerts A.L."/>
            <person name="Barry K.W."/>
            <person name="Choi C."/>
            <person name="Clum A."/>
            <person name="Coughlan A.Y."/>
            <person name="Deshpande S."/>
            <person name="Douglass A.P."/>
            <person name="Hanson S.J."/>
            <person name="Klenk H.-P."/>
            <person name="LaButti K.M."/>
            <person name="Lapidus A."/>
            <person name="Lindquist E.A."/>
            <person name="Lipzen A.M."/>
            <person name="Meier-Kolthoff J.P."/>
            <person name="Ohm R.A."/>
            <person name="Otillar R.P."/>
            <person name="Pangilinan J.L."/>
            <person name="Peng Y."/>
            <person name="Rokas A."/>
            <person name="Rosa C.A."/>
            <person name="Scheuner C."/>
            <person name="Sibirny A.A."/>
            <person name="Slot J.C."/>
            <person name="Stielow J.B."/>
            <person name="Sun H."/>
            <person name="Kurtzman C.P."/>
            <person name="Blackwell M."/>
            <person name="Grigoriev I.V."/>
            <person name="Jeffries T.W."/>
        </authorList>
    </citation>
    <scope>NUCLEOTIDE SEQUENCE [LARGE SCALE GENOMIC DNA]</scope>
    <source>
        <strain evidence="5 6">DSM 6958</strain>
    </source>
</reference>
<evidence type="ECO:0000256" key="1">
    <source>
        <dbReference type="ARBA" id="ARBA00006484"/>
    </source>
</evidence>
<dbReference type="PANTHER" id="PTHR43008:SF8">
    <property type="entry name" value="BENZIL REDUCTASE ((S)-BENZOIN FORMING) IRC24"/>
    <property type="match status" value="1"/>
</dbReference>
<dbReference type="AlphaFoldDB" id="A0A1E3PR20"/>
<feature type="domain" description="Ketoreductase" evidence="4">
    <location>
        <begin position="3"/>
        <end position="182"/>
    </location>
</feature>
<dbReference type="PROSITE" id="PS00061">
    <property type="entry name" value="ADH_SHORT"/>
    <property type="match status" value="1"/>
</dbReference>
<dbReference type="PRINTS" id="PR00081">
    <property type="entry name" value="GDHRDH"/>
</dbReference>
<evidence type="ECO:0000256" key="2">
    <source>
        <dbReference type="ARBA" id="ARBA00022857"/>
    </source>
</evidence>
<keyword evidence="6" id="KW-1185">Reference proteome</keyword>
<keyword evidence="2" id="KW-0521">NADP</keyword>
<keyword evidence="3" id="KW-0560">Oxidoreductase</keyword>
<sequence length="249" mass="26874">MSSVVILTGASRGIGLAIAKQLLAKSAKVIAIARSGAALEENASSSPDNFFPIVGDVTDPAVIRKAVDFAIEKFGRVDSLILNAGVLEPVKKIADADVNEWKKCFDINFFSVVDAVSYTIPFLRKTKGRIVMTSSGASVTNYTAWGAYGSTKAAMNHLAGSIANEEPDIFTISIAPGVVATDMQVKIREQFGQDMDSDHRKFMDLLKNKKLLEPEQPGSVLANLGLTGSGEQINGKYLRWDSDLLKEYL</sequence>
<dbReference type="OrthoDB" id="153074at2759"/>